<dbReference type="EMBL" id="RKLV01000017">
    <property type="protein sequence ID" value="MCX2820031.1"/>
    <property type="molecule type" value="Genomic_DNA"/>
</dbReference>
<keyword evidence="5" id="KW-1185">Reference proteome</keyword>
<dbReference type="PANTHER" id="PTHR40704">
    <property type="entry name" value="TRANSCRIPTION ELONGATION FACTOR SPT4"/>
    <property type="match status" value="1"/>
</dbReference>
<dbReference type="Gene3D" id="2.20.28.90">
    <property type="match status" value="1"/>
</dbReference>
<dbReference type="PANTHER" id="PTHR40704:SF1">
    <property type="entry name" value="TRANSCRIPTION ELONGATION FACTOR SPT4"/>
    <property type="match status" value="1"/>
</dbReference>
<gene>
    <name evidence="2" type="primary">spt4</name>
    <name evidence="4" type="ORF">EGH25_11800</name>
</gene>
<dbReference type="SUPFAM" id="SSF63393">
    <property type="entry name" value="RNA polymerase subunits"/>
    <property type="match status" value="1"/>
</dbReference>
<proteinExistence type="inferred from homology"/>
<dbReference type="HAMAP" id="MF_00949">
    <property type="entry name" value="Spt4_arch"/>
    <property type="match status" value="1"/>
</dbReference>
<evidence type="ECO:0000313" key="5">
    <source>
        <dbReference type="Proteomes" id="UP001149411"/>
    </source>
</evidence>
<keyword evidence="2" id="KW-0479">Metal-binding</keyword>
<dbReference type="InterPro" id="IPR029040">
    <property type="entry name" value="RPABC4/Spt4"/>
</dbReference>
<feature type="domain" description="Spt4/RpoE2 zinc finger" evidence="3">
    <location>
        <begin position="3"/>
        <end position="61"/>
    </location>
</feature>
<dbReference type="GO" id="GO:0008270">
    <property type="term" value="F:zinc ion binding"/>
    <property type="evidence" value="ECO:0007669"/>
    <property type="project" value="UniProtKB-UniRule"/>
</dbReference>
<keyword evidence="2" id="KW-0862">Zinc</keyword>
<dbReference type="Proteomes" id="UP001149411">
    <property type="component" value="Unassembled WGS sequence"/>
</dbReference>
<feature type="binding site" evidence="2">
    <location>
        <position position="9"/>
    </location>
    <ligand>
        <name>Zn(2+)</name>
        <dbReference type="ChEBI" id="CHEBI:29105"/>
    </ligand>
</feature>
<organism evidence="4 5">
    <name type="scientific">Halorutilus salinus</name>
    <dbReference type="NCBI Taxonomy" id="2487751"/>
    <lineage>
        <taxon>Archaea</taxon>
        <taxon>Methanobacteriati</taxon>
        <taxon>Methanobacteriota</taxon>
        <taxon>Stenosarchaea group</taxon>
        <taxon>Halobacteria</taxon>
        <taxon>Halorutilales</taxon>
        <taxon>Halorutilaceae</taxon>
        <taxon>Halorutilus</taxon>
    </lineage>
</organism>
<dbReference type="AlphaFoldDB" id="A0A9Q4C680"/>
<dbReference type="SMART" id="SM01389">
    <property type="entry name" value="Spt4"/>
    <property type="match status" value="1"/>
</dbReference>
<dbReference type="Pfam" id="PF06093">
    <property type="entry name" value="Spt4"/>
    <property type="match status" value="1"/>
</dbReference>
<dbReference type="RefSeq" id="WP_266088846.1">
    <property type="nucleotide sequence ID" value="NZ_RKLV01000017.1"/>
</dbReference>
<comment type="function">
    <text evidence="2">Stimulates transcription elongation.</text>
</comment>
<dbReference type="InterPro" id="IPR038589">
    <property type="entry name" value="Spt4_dom_sf"/>
</dbReference>
<reference evidence="4" key="1">
    <citation type="submission" date="2022-09" db="EMBL/GenBank/DDBJ databases">
        <title>Haloadaptaus new haloarchaeum isolated from saline soil.</title>
        <authorList>
            <person name="Duran-Viseras A."/>
            <person name="Sanchez-Porro C."/>
            <person name="Ventosa A."/>
        </authorList>
    </citation>
    <scope>NUCLEOTIDE SEQUENCE</scope>
    <source>
        <strain evidence="4">F3-133</strain>
    </source>
</reference>
<dbReference type="InterPro" id="IPR007178">
    <property type="entry name" value="Spt4_arch"/>
</dbReference>
<dbReference type="NCBIfam" id="NF041664">
    <property type="entry name" value="RNAP_arch_Epp"/>
    <property type="match status" value="1"/>
</dbReference>
<comment type="subunit">
    <text evidence="2">Heterodimer composed of Spt4 and Spt5.</text>
</comment>
<keyword evidence="4" id="KW-0240">DNA-directed RNA polymerase</keyword>
<feature type="binding site" evidence="2">
    <location>
        <position position="18"/>
    </location>
    <ligand>
        <name>Zn(2+)</name>
        <dbReference type="ChEBI" id="CHEBI:29105"/>
    </ligand>
</feature>
<dbReference type="GO" id="GO:0000428">
    <property type="term" value="C:DNA-directed RNA polymerase complex"/>
    <property type="evidence" value="ECO:0007669"/>
    <property type="project" value="UniProtKB-KW"/>
</dbReference>
<sequence>MTQLACRECHRVTRDEVCPACGSENLSEDWSGYVVIIEPGESEIAEKMEVDLAGKYALKVR</sequence>
<protein>
    <recommendedName>
        <fullName evidence="2">Transcription elongation factor Spt4</fullName>
    </recommendedName>
</protein>
<evidence type="ECO:0000256" key="1">
    <source>
        <dbReference type="ARBA" id="ARBA00023163"/>
    </source>
</evidence>
<dbReference type="GO" id="GO:0006355">
    <property type="term" value="P:regulation of DNA-templated transcription"/>
    <property type="evidence" value="ECO:0007669"/>
    <property type="project" value="UniProtKB-UniRule"/>
</dbReference>
<evidence type="ECO:0000259" key="3">
    <source>
        <dbReference type="SMART" id="SM01389"/>
    </source>
</evidence>
<dbReference type="InterPro" id="IPR022800">
    <property type="entry name" value="Spt4/RpoE2_Znf"/>
</dbReference>
<feature type="binding site" evidence="2">
    <location>
        <position position="21"/>
    </location>
    <ligand>
        <name>Zn(2+)</name>
        <dbReference type="ChEBI" id="CHEBI:29105"/>
    </ligand>
</feature>
<keyword evidence="1 2" id="KW-0804">Transcription</keyword>
<evidence type="ECO:0000256" key="2">
    <source>
        <dbReference type="HAMAP-Rule" id="MF_00949"/>
    </source>
</evidence>
<feature type="binding site" evidence="2">
    <location>
        <position position="6"/>
    </location>
    <ligand>
        <name>Zn(2+)</name>
        <dbReference type="ChEBI" id="CHEBI:29105"/>
    </ligand>
</feature>
<accession>A0A9Q4C680</accession>
<comment type="similarity">
    <text evidence="2">Belongs to the archaeal Spt4 family.</text>
</comment>
<evidence type="ECO:0000313" key="4">
    <source>
        <dbReference type="EMBL" id="MCX2820031.1"/>
    </source>
</evidence>
<comment type="caution">
    <text evidence="4">The sequence shown here is derived from an EMBL/GenBank/DDBJ whole genome shotgun (WGS) entry which is preliminary data.</text>
</comment>
<name>A0A9Q4C680_9EURY</name>
<keyword evidence="2" id="KW-0805">Transcription regulation</keyword>